<reference evidence="10" key="1">
    <citation type="submission" date="2023-07" db="EMBL/GenBank/DDBJ databases">
        <title>Two novel species in the genus Flavivirga.</title>
        <authorList>
            <person name="Kwon K."/>
        </authorList>
    </citation>
    <scope>NUCLEOTIDE SEQUENCE</scope>
    <source>
        <strain evidence="10">KACC 14158</strain>
    </source>
</reference>
<evidence type="ECO:0000256" key="4">
    <source>
        <dbReference type="ARBA" id="ARBA00022692"/>
    </source>
</evidence>
<evidence type="ECO:0000256" key="1">
    <source>
        <dbReference type="ARBA" id="ARBA00004571"/>
    </source>
</evidence>
<dbReference type="InterPro" id="IPR039426">
    <property type="entry name" value="TonB-dep_rcpt-like"/>
</dbReference>
<keyword evidence="10" id="KW-0675">Receptor</keyword>
<comment type="subcellular location">
    <subcellularLocation>
        <location evidence="1 8">Cell outer membrane</location>
        <topology evidence="1 8">Multi-pass membrane protein</topology>
    </subcellularLocation>
</comment>
<evidence type="ECO:0000313" key="10">
    <source>
        <dbReference type="EMBL" id="MDO5976128.1"/>
    </source>
</evidence>
<evidence type="ECO:0000256" key="8">
    <source>
        <dbReference type="PROSITE-ProRule" id="PRU01360"/>
    </source>
</evidence>
<keyword evidence="3 8" id="KW-1134">Transmembrane beta strand</keyword>
<keyword evidence="2 8" id="KW-0813">Transport</keyword>
<dbReference type="InterPro" id="IPR012910">
    <property type="entry name" value="Plug_dom"/>
</dbReference>
<dbReference type="EMBL" id="JAUOEL010000007">
    <property type="protein sequence ID" value="MDO5976128.1"/>
    <property type="molecule type" value="Genomic_DNA"/>
</dbReference>
<dbReference type="SUPFAM" id="SSF49464">
    <property type="entry name" value="Carboxypeptidase regulatory domain-like"/>
    <property type="match status" value="1"/>
</dbReference>
<keyword evidence="5" id="KW-0732">Signal</keyword>
<evidence type="ECO:0000256" key="5">
    <source>
        <dbReference type="ARBA" id="ARBA00022729"/>
    </source>
</evidence>
<dbReference type="InterPro" id="IPR008969">
    <property type="entry name" value="CarboxyPept-like_regulatory"/>
</dbReference>
<protein>
    <submittedName>
        <fullName evidence="10">TonB-dependent receptor</fullName>
    </submittedName>
</protein>
<dbReference type="PANTHER" id="PTHR30069">
    <property type="entry name" value="TONB-DEPENDENT OUTER MEMBRANE RECEPTOR"/>
    <property type="match status" value="1"/>
</dbReference>
<keyword evidence="4 8" id="KW-0812">Transmembrane</keyword>
<dbReference type="Gene3D" id="2.40.170.20">
    <property type="entry name" value="TonB-dependent receptor, beta-barrel domain"/>
    <property type="match status" value="1"/>
</dbReference>
<feature type="domain" description="TonB-dependent receptor plug" evidence="9">
    <location>
        <begin position="121"/>
        <end position="225"/>
    </location>
</feature>
<dbReference type="PANTHER" id="PTHR30069:SF29">
    <property type="entry name" value="HEMOGLOBIN AND HEMOGLOBIN-HAPTOGLOBIN-BINDING PROTEIN 1-RELATED"/>
    <property type="match status" value="1"/>
</dbReference>
<accession>A0ABT8WSI1</accession>
<comment type="caution">
    <text evidence="10">The sequence shown here is derived from an EMBL/GenBank/DDBJ whole genome shotgun (WGS) entry which is preliminary data.</text>
</comment>
<dbReference type="PROSITE" id="PS52016">
    <property type="entry name" value="TONB_DEPENDENT_REC_3"/>
    <property type="match status" value="1"/>
</dbReference>
<keyword evidence="11" id="KW-1185">Reference proteome</keyword>
<sequence>MGVKQFIFFIFTLIFCISLNSQTTTIKGVVTTTSGVPLSGVLVDIIETNTAVVTNANGNYEFNNIQINDLNINFSLYGYKSKNIFFKPKKDNQNILNVSIEHQDEILEEVILVDKSKTQRQREAPVKIEVIDIKELQRRAISLPQILKQVSGVNIRQNGAVGGSTIINLNGMQGDDIRFFRDGIPLDYLGKAFNLSFLPTDQLKNIEIYKGVLPTALGADALGGAVNLISNDYRNNGLTASYSFGAFNSHQFNVNGYYKIPKTKLFIGLSSYYVTSDNDYKILVDIPDEETAVLQEEHVNRFHSAAKSTFAEFKTGIKHTKIADLLELGIAFSDMHSDRQSDIWMRQVYGEVTYSENAAIFNTHYIKKLGKLNIDIFGAYSKISSLYDDTPENYYNWYGEATPYETENHSGESDDESQSYESLNFKNTVGRINLTYKLNKSHQFNFNHNYTNTKRTGSNPFQIEENGIDFLNTPSKYTKNVTGLGFTSKFFNGKISNVLTLKRFGINGSAVTPTIVDYGEIKSLSNASYGIGNSIKYKINNHQFIRVSYENSTRIPNMLEYFGDSESDILGNTALKPERSNNLNLGFYTHLNEVKTLWFDFNSFYRFIENNVILQAYSLYQSQYKNTDDTQILGAEFTLKSNPIPQLNYNVSLTYQNIRRKNIENSGDILLTDSRRPNIPYFFGSFGINYKLKREILRGSFEFYGNYNFTEQYLLNAIPKSEEPSLFGNANSESNLIPTQNLINLGLTYKVKKLPLWVNLETNNVFNAEIYDGFRVQKPGRNFNIKLRYSINN</sequence>
<keyword evidence="7 8" id="KW-0998">Cell outer membrane</keyword>
<evidence type="ECO:0000256" key="3">
    <source>
        <dbReference type="ARBA" id="ARBA00022452"/>
    </source>
</evidence>
<gene>
    <name evidence="10" type="ORF">Q4Q40_18160</name>
</gene>
<organism evidence="10 11">
    <name type="scientific">Flavivirga jejuensis</name>
    <dbReference type="NCBI Taxonomy" id="870487"/>
    <lineage>
        <taxon>Bacteria</taxon>
        <taxon>Pseudomonadati</taxon>
        <taxon>Bacteroidota</taxon>
        <taxon>Flavobacteriia</taxon>
        <taxon>Flavobacteriales</taxon>
        <taxon>Flavobacteriaceae</taxon>
        <taxon>Flavivirga</taxon>
    </lineage>
</organism>
<dbReference type="Pfam" id="PF13715">
    <property type="entry name" value="CarbopepD_reg_2"/>
    <property type="match status" value="1"/>
</dbReference>
<dbReference type="SUPFAM" id="SSF56935">
    <property type="entry name" value="Porins"/>
    <property type="match status" value="1"/>
</dbReference>
<evidence type="ECO:0000259" key="9">
    <source>
        <dbReference type="Pfam" id="PF07715"/>
    </source>
</evidence>
<comment type="similarity">
    <text evidence="8">Belongs to the TonB-dependent receptor family.</text>
</comment>
<evidence type="ECO:0000256" key="6">
    <source>
        <dbReference type="ARBA" id="ARBA00023136"/>
    </source>
</evidence>
<evidence type="ECO:0000256" key="7">
    <source>
        <dbReference type="ARBA" id="ARBA00023237"/>
    </source>
</evidence>
<proteinExistence type="inferred from homology"/>
<dbReference type="Gene3D" id="2.170.130.10">
    <property type="entry name" value="TonB-dependent receptor, plug domain"/>
    <property type="match status" value="1"/>
</dbReference>
<dbReference type="RefSeq" id="WP_303303390.1">
    <property type="nucleotide sequence ID" value="NZ_BAABDA010000004.1"/>
</dbReference>
<dbReference type="Gene3D" id="2.60.40.1120">
    <property type="entry name" value="Carboxypeptidase-like, regulatory domain"/>
    <property type="match status" value="1"/>
</dbReference>
<dbReference type="Proteomes" id="UP001176806">
    <property type="component" value="Unassembled WGS sequence"/>
</dbReference>
<evidence type="ECO:0000313" key="11">
    <source>
        <dbReference type="Proteomes" id="UP001176806"/>
    </source>
</evidence>
<keyword evidence="6 8" id="KW-0472">Membrane</keyword>
<name>A0ABT8WSI1_9FLAO</name>
<dbReference type="InterPro" id="IPR036942">
    <property type="entry name" value="Beta-barrel_TonB_sf"/>
</dbReference>
<dbReference type="Pfam" id="PF07715">
    <property type="entry name" value="Plug"/>
    <property type="match status" value="1"/>
</dbReference>
<dbReference type="InterPro" id="IPR037066">
    <property type="entry name" value="Plug_dom_sf"/>
</dbReference>
<evidence type="ECO:0000256" key="2">
    <source>
        <dbReference type="ARBA" id="ARBA00022448"/>
    </source>
</evidence>